<keyword evidence="4" id="KW-0460">Magnesium</keyword>
<gene>
    <name evidence="5" type="ORF">CCR94_15305</name>
</gene>
<proteinExistence type="inferred from homology"/>
<dbReference type="Proteomes" id="UP000239089">
    <property type="component" value="Unassembled WGS sequence"/>
</dbReference>
<dbReference type="NCBIfam" id="TIGR00685">
    <property type="entry name" value="T6PP"/>
    <property type="match status" value="1"/>
</dbReference>
<keyword evidence="6" id="KW-1185">Reference proteome</keyword>
<dbReference type="InterPro" id="IPR003337">
    <property type="entry name" value="Trehalose_PPase"/>
</dbReference>
<dbReference type="Pfam" id="PF02358">
    <property type="entry name" value="Trehalose_PPase"/>
    <property type="match status" value="1"/>
</dbReference>
<dbReference type="NCBIfam" id="TIGR01484">
    <property type="entry name" value="HAD-SF-IIB"/>
    <property type="match status" value="1"/>
</dbReference>
<evidence type="ECO:0000313" key="6">
    <source>
        <dbReference type="Proteomes" id="UP000239089"/>
    </source>
</evidence>
<evidence type="ECO:0000313" key="5">
    <source>
        <dbReference type="EMBL" id="PPQ29470.1"/>
    </source>
</evidence>
<dbReference type="InterPro" id="IPR006379">
    <property type="entry name" value="HAD-SF_hydro_IIB"/>
</dbReference>
<reference evidence="5 6" key="1">
    <citation type="journal article" date="2018" name="Arch. Microbiol.">
        <title>New insights into the metabolic potential of the phototrophic purple bacterium Rhodopila globiformis DSM 161(T) from its draft genome sequence and evidence for a vanadium-dependent nitrogenase.</title>
        <authorList>
            <person name="Imhoff J.F."/>
            <person name="Rahn T."/>
            <person name="Kunzel S."/>
            <person name="Neulinger S.C."/>
        </authorList>
    </citation>
    <scope>NUCLEOTIDE SEQUENCE [LARGE SCALE GENOMIC DNA]</scope>
    <source>
        <strain evidence="5 6">DSM 16996</strain>
    </source>
</reference>
<evidence type="ECO:0000256" key="3">
    <source>
        <dbReference type="ARBA" id="ARBA00022801"/>
    </source>
</evidence>
<keyword evidence="4" id="KW-0479">Metal-binding</keyword>
<dbReference type="InterPro" id="IPR023214">
    <property type="entry name" value="HAD_sf"/>
</dbReference>
<comment type="pathway">
    <text evidence="1 4">Glycan biosynthesis; trehalose biosynthesis.</text>
</comment>
<comment type="similarity">
    <text evidence="2 4">Belongs to the trehalose phosphatase family.</text>
</comment>
<dbReference type="InterPro" id="IPR044651">
    <property type="entry name" value="OTSB-like"/>
</dbReference>
<comment type="catalytic activity">
    <reaction evidence="4">
        <text>alpha,alpha-trehalose 6-phosphate + H2O = alpha,alpha-trehalose + phosphate</text>
        <dbReference type="Rhea" id="RHEA:23420"/>
        <dbReference type="ChEBI" id="CHEBI:15377"/>
        <dbReference type="ChEBI" id="CHEBI:16551"/>
        <dbReference type="ChEBI" id="CHEBI:43474"/>
        <dbReference type="ChEBI" id="CHEBI:58429"/>
        <dbReference type="EC" id="3.1.3.12"/>
    </reaction>
</comment>
<protein>
    <recommendedName>
        <fullName evidence="4">Trehalose 6-phosphate phosphatase</fullName>
        <ecNumber evidence="4">3.1.3.12</ecNumber>
    </recommendedName>
</protein>
<evidence type="ECO:0000256" key="1">
    <source>
        <dbReference type="ARBA" id="ARBA00005199"/>
    </source>
</evidence>
<dbReference type="Gene3D" id="3.40.50.1000">
    <property type="entry name" value="HAD superfamily/HAD-like"/>
    <property type="match status" value="1"/>
</dbReference>
<name>A0A2S6N4D7_9HYPH</name>
<sequence length="308" mass="33797">MGRFRCCHAPPHPHRIRAITGRRFMKWLAASGDDRSMFDRSAKAPTELLAQPDLPVLGDPQTYCIFLDFDGTLVEIADRPEDVRIDPTMLQFLENLRDASGRALALVSGRDIGVIDRLIHPLILPVAGVHGLQRRDAAGRLHSPIIDQSIVEAIAAEAAAAFRLEPGVVIEKKTGAVAIHFRLRPDFEKPCLAFARKILRTRSDLNLIEGKMVCEIRLSGSDKGAVVDAFLIERPFKGKTPIFAGDDATDEPAFATVNARDGLSIKVGAGPTVARFCVKTIHDLRDWLEGLMAPEQRQANARNAIGMT</sequence>
<dbReference type="GO" id="GO:0004805">
    <property type="term" value="F:trehalose-phosphatase activity"/>
    <property type="evidence" value="ECO:0007669"/>
    <property type="project" value="UniProtKB-EC"/>
</dbReference>
<dbReference type="EMBL" id="NHSJ01000092">
    <property type="protein sequence ID" value="PPQ29470.1"/>
    <property type="molecule type" value="Genomic_DNA"/>
</dbReference>
<dbReference type="GO" id="GO:0005992">
    <property type="term" value="P:trehalose biosynthetic process"/>
    <property type="evidence" value="ECO:0007669"/>
    <property type="project" value="UniProtKB-UniPathway"/>
</dbReference>
<dbReference type="Gene3D" id="3.30.70.1020">
    <property type="entry name" value="Trehalose-6-phosphate phosphatase related protein, domain 2"/>
    <property type="match status" value="1"/>
</dbReference>
<accession>A0A2S6N4D7</accession>
<comment type="function">
    <text evidence="4">Removes the phosphate from trehalose 6-phosphate to produce free trehalose.</text>
</comment>
<comment type="cofactor">
    <cofactor evidence="4">
        <name>Mg(2+)</name>
        <dbReference type="ChEBI" id="CHEBI:18420"/>
    </cofactor>
</comment>
<dbReference type="InterPro" id="IPR036412">
    <property type="entry name" value="HAD-like_sf"/>
</dbReference>
<dbReference type="UniPathway" id="UPA00299"/>
<keyword evidence="3 4" id="KW-0378">Hydrolase</keyword>
<evidence type="ECO:0000256" key="2">
    <source>
        <dbReference type="ARBA" id="ARBA00008770"/>
    </source>
</evidence>
<dbReference type="PANTHER" id="PTHR43768:SF3">
    <property type="entry name" value="TREHALOSE 6-PHOSPHATE PHOSPHATASE"/>
    <property type="match status" value="1"/>
</dbReference>
<dbReference type="SUPFAM" id="SSF56784">
    <property type="entry name" value="HAD-like"/>
    <property type="match status" value="1"/>
</dbReference>
<dbReference type="EC" id="3.1.3.12" evidence="4"/>
<organism evidence="5 6">
    <name type="scientific">Rhodoblastus sphagnicola</name>
    <dbReference type="NCBI Taxonomy" id="333368"/>
    <lineage>
        <taxon>Bacteria</taxon>
        <taxon>Pseudomonadati</taxon>
        <taxon>Pseudomonadota</taxon>
        <taxon>Alphaproteobacteria</taxon>
        <taxon>Hyphomicrobiales</taxon>
        <taxon>Rhodoblastaceae</taxon>
        <taxon>Rhodoblastus</taxon>
    </lineage>
</organism>
<comment type="caution">
    <text evidence="5">The sequence shown here is derived from an EMBL/GenBank/DDBJ whole genome shotgun (WGS) entry which is preliminary data.</text>
</comment>
<evidence type="ECO:0000256" key="4">
    <source>
        <dbReference type="RuleBase" id="RU361117"/>
    </source>
</evidence>
<dbReference type="GO" id="GO:0046872">
    <property type="term" value="F:metal ion binding"/>
    <property type="evidence" value="ECO:0007669"/>
    <property type="project" value="UniProtKB-KW"/>
</dbReference>
<dbReference type="PANTHER" id="PTHR43768">
    <property type="entry name" value="TREHALOSE 6-PHOSPHATE PHOSPHATASE"/>
    <property type="match status" value="1"/>
</dbReference>
<dbReference type="AlphaFoldDB" id="A0A2S6N4D7"/>